<comment type="similarity">
    <text evidence="1">Belongs to the IFRD family.</text>
</comment>
<dbReference type="AlphaFoldDB" id="A0A9P8PK11"/>
<feature type="domain" description="Interferon-related developmental regulator N-terminal" evidence="3">
    <location>
        <begin position="68"/>
        <end position="361"/>
    </location>
</feature>
<dbReference type="InterPro" id="IPR039777">
    <property type="entry name" value="IFRD"/>
</dbReference>
<dbReference type="OrthoDB" id="18978at2759"/>
<sequence>MTELYKRLVASPDSSSKKSSRASTRAPSRSGFNDDDNELINDINFGNIDELLSQRLNAVFSTFSSENSPKDTLNKLNSINAIIDSLGSTDVSSDARQFLLDKLYNLIINKPNLGDEYEDGYDFELDLLKLLKSFLSNKSPDDAILYVRALTSFIITNIDNASAVFSEDRSINILSILEKRIVDDSFDIEIRQCLIYSYTSLILAMYDGSGAFGVEDNLQFLTEILSNYLADLKTNSSLIVATIYGIGSTLTILIDHSNLNEKVEDVLEEISDVFVSSDIIDVVKSAAMLFGLGYEIYDYDDNNINEEDIDEDDDYTPLPYLNTYEIESRLDELVKLSSKKISKKDKREGRSLYRDVAKTVQLYSSKKARLERYKPKDKDSDREEFVLSHIKLSKSRSLAVNSWFAFFRLIQLKWVYSSGTHTQLANNDRLKDIIRDKPEESYAAQFQSTEELDEGDTSWGNQSTIKSNNKKRTQKIESGRKAKLDLSLEQSGVTNEEEDLI</sequence>
<feature type="compositionally biased region" description="Low complexity" evidence="2">
    <location>
        <begin position="21"/>
        <end position="30"/>
    </location>
</feature>
<feature type="region of interest" description="Disordered" evidence="2">
    <location>
        <begin position="446"/>
        <end position="478"/>
    </location>
</feature>
<dbReference type="Pfam" id="PF05004">
    <property type="entry name" value="IFRD"/>
    <property type="match status" value="1"/>
</dbReference>
<feature type="region of interest" description="Disordered" evidence="2">
    <location>
        <begin position="9"/>
        <end position="33"/>
    </location>
</feature>
<dbReference type="InterPro" id="IPR007701">
    <property type="entry name" value="Interferon-rel_develop_reg_N"/>
</dbReference>
<evidence type="ECO:0000256" key="1">
    <source>
        <dbReference type="ARBA" id="ARBA00008828"/>
    </source>
</evidence>
<dbReference type="PANTHER" id="PTHR12354">
    <property type="entry name" value="INTERFERON-RELATED DEVELOPMENTAL REGULATOR"/>
    <property type="match status" value="1"/>
</dbReference>
<protein>
    <recommendedName>
        <fullName evidence="3">Interferon-related developmental regulator N-terminal domain-containing protein</fullName>
    </recommendedName>
</protein>
<organism evidence="4 5">
    <name type="scientific">Wickerhamomyces mucosus</name>
    <dbReference type="NCBI Taxonomy" id="1378264"/>
    <lineage>
        <taxon>Eukaryota</taxon>
        <taxon>Fungi</taxon>
        <taxon>Dikarya</taxon>
        <taxon>Ascomycota</taxon>
        <taxon>Saccharomycotina</taxon>
        <taxon>Saccharomycetes</taxon>
        <taxon>Phaffomycetales</taxon>
        <taxon>Wickerhamomycetaceae</taxon>
        <taxon>Wickerhamomyces</taxon>
    </lineage>
</organism>
<proteinExistence type="inferred from homology"/>
<evidence type="ECO:0000313" key="4">
    <source>
        <dbReference type="EMBL" id="KAH3672719.1"/>
    </source>
</evidence>
<gene>
    <name evidence="4" type="ORF">WICMUC_004125</name>
</gene>
<evidence type="ECO:0000259" key="3">
    <source>
        <dbReference type="Pfam" id="PF05004"/>
    </source>
</evidence>
<dbReference type="SUPFAM" id="SSF48371">
    <property type="entry name" value="ARM repeat"/>
    <property type="match status" value="1"/>
</dbReference>
<comment type="caution">
    <text evidence="4">The sequence shown here is derived from an EMBL/GenBank/DDBJ whole genome shotgun (WGS) entry which is preliminary data.</text>
</comment>
<reference evidence="4" key="1">
    <citation type="journal article" date="2021" name="Open Biol.">
        <title>Shared evolutionary footprints suggest mitochondrial oxidative damage underlies multiple complex I losses in fungi.</title>
        <authorList>
            <person name="Schikora-Tamarit M.A."/>
            <person name="Marcet-Houben M."/>
            <person name="Nosek J."/>
            <person name="Gabaldon T."/>
        </authorList>
    </citation>
    <scope>NUCLEOTIDE SEQUENCE</scope>
    <source>
        <strain evidence="4">CBS6341</strain>
    </source>
</reference>
<dbReference type="PANTHER" id="PTHR12354:SF1">
    <property type="entry name" value="INTERFERON-RELATED DEVELOPMENTAL REGULATOR 1"/>
    <property type="match status" value="1"/>
</dbReference>
<accession>A0A9P8PK11</accession>
<feature type="compositionally biased region" description="Polar residues" evidence="2">
    <location>
        <begin position="458"/>
        <end position="467"/>
    </location>
</feature>
<dbReference type="EMBL" id="JAEUBF010001113">
    <property type="protein sequence ID" value="KAH3672719.1"/>
    <property type="molecule type" value="Genomic_DNA"/>
</dbReference>
<dbReference type="Proteomes" id="UP000769528">
    <property type="component" value="Unassembled WGS sequence"/>
</dbReference>
<dbReference type="InterPro" id="IPR016024">
    <property type="entry name" value="ARM-type_fold"/>
</dbReference>
<evidence type="ECO:0000256" key="2">
    <source>
        <dbReference type="SAM" id="MobiDB-lite"/>
    </source>
</evidence>
<name>A0A9P8PK11_9ASCO</name>
<reference evidence="4" key="2">
    <citation type="submission" date="2021-01" db="EMBL/GenBank/DDBJ databases">
        <authorList>
            <person name="Schikora-Tamarit M.A."/>
        </authorList>
    </citation>
    <scope>NUCLEOTIDE SEQUENCE</scope>
    <source>
        <strain evidence="4">CBS6341</strain>
    </source>
</reference>
<keyword evidence="5" id="KW-1185">Reference proteome</keyword>
<evidence type="ECO:0000313" key="5">
    <source>
        <dbReference type="Proteomes" id="UP000769528"/>
    </source>
</evidence>